<dbReference type="SMART" id="SM00665">
    <property type="entry name" value="B561"/>
    <property type="match status" value="1"/>
</dbReference>
<evidence type="ECO:0000256" key="5">
    <source>
        <dbReference type="ARBA" id="ARBA00022982"/>
    </source>
</evidence>
<evidence type="ECO:0000256" key="11">
    <source>
        <dbReference type="SAM" id="SignalP"/>
    </source>
</evidence>
<dbReference type="Gene3D" id="1.20.120.1770">
    <property type="match status" value="1"/>
</dbReference>
<feature type="domain" description="DOMON" evidence="12">
    <location>
        <begin position="43"/>
        <end position="159"/>
    </location>
</feature>
<evidence type="ECO:0000256" key="2">
    <source>
        <dbReference type="ARBA" id="ARBA00022448"/>
    </source>
</evidence>
<proteinExistence type="predicted"/>
<dbReference type="InterPro" id="IPR017214">
    <property type="entry name" value="UCP037471"/>
</dbReference>
<feature type="transmembrane region" description="Helical" evidence="10">
    <location>
        <begin position="205"/>
        <end position="223"/>
    </location>
</feature>
<dbReference type="PROSITE" id="PS50939">
    <property type="entry name" value="CYTOCHROME_B561"/>
    <property type="match status" value="1"/>
</dbReference>
<keyword evidence="2 8" id="KW-0813">Transport</keyword>
<feature type="binding site" description="axial binding residue" evidence="9">
    <location>
        <position position="332"/>
    </location>
    <ligand>
        <name>heme b</name>
        <dbReference type="ChEBI" id="CHEBI:60344"/>
        <label>1</label>
    </ligand>
    <ligandPart>
        <name>Fe</name>
        <dbReference type="ChEBI" id="CHEBI:18248"/>
    </ligandPart>
</feature>
<gene>
    <name evidence="14" type="ORF">B296_00051660</name>
</gene>
<accession>A0A426XNE8</accession>
<dbReference type="PANTHER" id="PTHR23130:SF167">
    <property type="entry name" value="CYTOCHROME B561 AND DOMON DOMAIN-CONTAINING PROTEIN"/>
    <property type="match status" value="1"/>
</dbReference>
<evidence type="ECO:0000259" key="13">
    <source>
        <dbReference type="PROSITE" id="PS50939"/>
    </source>
</evidence>
<evidence type="ECO:0000256" key="8">
    <source>
        <dbReference type="PIRNR" id="PIRNR037471"/>
    </source>
</evidence>
<evidence type="ECO:0000259" key="12">
    <source>
        <dbReference type="PROSITE" id="PS50836"/>
    </source>
</evidence>
<dbReference type="InterPro" id="IPR045265">
    <property type="entry name" value="AIR12_DOMON"/>
</dbReference>
<dbReference type="PANTHER" id="PTHR23130">
    <property type="entry name" value="CYTOCHROME B561 AND DOMON DOMAIN-CONTAINING PROTEIN"/>
    <property type="match status" value="1"/>
</dbReference>
<comment type="caution">
    <text evidence="14">The sequence shown here is derived from an EMBL/GenBank/DDBJ whole genome shotgun (WGS) entry which is preliminary data.</text>
</comment>
<evidence type="ECO:0000313" key="15">
    <source>
        <dbReference type="Proteomes" id="UP000287651"/>
    </source>
</evidence>
<evidence type="ECO:0000256" key="9">
    <source>
        <dbReference type="PIRSR" id="PIRSR037471-1"/>
    </source>
</evidence>
<dbReference type="PROSITE" id="PS50836">
    <property type="entry name" value="DOMON"/>
    <property type="match status" value="1"/>
</dbReference>
<feature type="binding site" description="axial binding residue" evidence="9">
    <location>
        <position position="204"/>
    </location>
    <ligand>
        <name>heme b</name>
        <dbReference type="ChEBI" id="CHEBI:60344"/>
        <label>1</label>
    </ligand>
    <ligandPart>
        <name>Fe</name>
        <dbReference type="ChEBI" id="CHEBI:18248"/>
    </ligandPart>
</feature>
<dbReference type="PIRSF" id="PIRSF037471">
    <property type="entry name" value="UCP037471"/>
    <property type="match status" value="1"/>
</dbReference>
<dbReference type="Pfam" id="PF04526">
    <property type="entry name" value="DUF568"/>
    <property type="match status" value="1"/>
</dbReference>
<evidence type="ECO:0000256" key="10">
    <source>
        <dbReference type="SAM" id="Phobius"/>
    </source>
</evidence>
<keyword evidence="9" id="KW-0479">Metal-binding</keyword>
<evidence type="ECO:0000256" key="6">
    <source>
        <dbReference type="ARBA" id="ARBA00022989"/>
    </source>
</evidence>
<dbReference type="EMBL" id="AMZH03018912">
    <property type="protein sequence ID" value="RRT41027.1"/>
    <property type="molecule type" value="Genomic_DNA"/>
</dbReference>
<dbReference type="CDD" id="cd08760">
    <property type="entry name" value="Cyt_b561_FRRS1_like"/>
    <property type="match status" value="1"/>
</dbReference>
<keyword evidence="4 11" id="KW-0732">Signal</keyword>
<comment type="cofactor">
    <cofactor evidence="8">
        <name>heme b</name>
        <dbReference type="ChEBI" id="CHEBI:60344"/>
    </cofactor>
    <text evidence="8">Binds 2 heme b groups non-covalently.</text>
</comment>
<sequence length="415" mass="45547">MKPAIISLCLFLSLLHCLRAQSCVSETFSSNRVYSSCNSLPYLGASLHWNYHSSNGTVDVAYRAPESSSGWIAWAVNPTGSGMIGANAFLAFPGSNGAVTLYTTKFSSYTVEASDVKDENLSFPVYSKQAEYANGYYTIFASLELPNNSTKLNTVWQASTKLQNGVPNGHPSGDNLLSKTNLDFLSGEAVSAGGNSRLRRKNIHGVLNSISWGILMPIGAIMARYVKVFKAADPAWFYLHVACQCSAYIIGISGWGLGLKLGSESVGITFHKHRDIAIALFCLATVQVINPLVKQSHRRSLCNSIFLVVQVFALLLRPNKEHKYRIYWNVYHHSVGYCIIILSIVNIFEGFDILDPAKKWKHAYIGVIATLGGVALVLEAVTWPIVLRRRSRSSEKSHHGVNGANGYGVRQHQVV</sequence>
<feature type="transmembrane region" description="Helical" evidence="10">
    <location>
        <begin position="363"/>
        <end position="386"/>
    </location>
</feature>
<dbReference type="GO" id="GO:0046872">
    <property type="term" value="F:metal ion binding"/>
    <property type="evidence" value="ECO:0007669"/>
    <property type="project" value="UniProtKB-KW"/>
</dbReference>
<dbReference type="AlphaFoldDB" id="A0A426XNE8"/>
<keyword evidence="3 10" id="KW-0812">Transmembrane</keyword>
<evidence type="ECO:0000256" key="7">
    <source>
        <dbReference type="ARBA" id="ARBA00023136"/>
    </source>
</evidence>
<feature type="domain" description="Cytochrome b561" evidence="13">
    <location>
        <begin position="165"/>
        <end position="387"/>
    </location>
</feature>
<feature type="chain" id="PRO_5019260859" description="Cytochrome b561 and DOMON domain-containing protein" evidence="11">
    <location>
        <begin position="21"/>
        <end position="415"/>
    </location>
</feature>
<feature type="transmembrane region" description="Helical" evidence="10">
    <location>
        <begin position="330"/>
        <end position="351"/>
    </location>
</feature>
<dbReference type="InterPro" id="IPR005018">
    <property type="entry name" value="DOMON_domain"/>
</dbReference>
<protein>
    <recommendedName>
        <fullName evidence="8">Cytochrome b561 and DOMON domain-containing protein</fullName>
    </recommendedName>
</protein>
<comment type="subcellular location">
    <subcellularLocation>
        <location evidence="1">Membrane</location>
    </subcellularLocation>
</comment>
<name>A0A426XNE8_ENSVE</name>
<evidence type="ECO:0000256" key="1">
    <source>
        <dbReference type="ARBA" id="ARBA00004370"/>
    </source>
</evidence>
<keyword evidence="6 10" id="KW-1133">Transmembrane helix</keyword>
<feature type="signal peptide" evidence="11">
    <location>
        <begin position="1"/>
        <end position="20"/>
    </location>
</feature>
<dbReference type="Proteomes" id="UP000287651">
    <property type="component" value="Unassembled WGS sequence"/>
</dbReference>
<keyword evidence="7 8" id="KW-0472">Membrane</keyword>
<evidence type="ECO:0000256" key="3">
    <source>
        <dbReference type="ARBA" id="ARBA00022692"/>
    </source>
</evidence>
<feature type="binding site" description="axial binding residue" evidence="9">
    <location>
        <position position="240"/>
    </location>
    <ligand>
        <name>heme b</name>
        <dbReference type="ChEBI" id="CHEBI:60344"/>
        <label>1</label>
    </ligand>
    <ligandPart>
        <name>Fe</name>
        <dbReference type="ChEBI" id="CHEBI:18248"/>
    </ligandPart>
</feature>
<feature type="transmembrane region" description="Helical" evidence="10">
    <location>
        <begin position="235"/>
        <end position="256"/>
    </location>
</feature>
<evidence type="ECO:0000256" key="4">
    <source>
        <dbReference type="ARBA" id="ARBA00022729"/>
    </source>
</evidence>
<keyword evidence="5 8" id="KW-0249">Electron transport</keyword>
<dbReference type="CDD" id="cd09629">
    <property type="entry name" value="DOMON_CIL1_like"/>
    <property type="match status" value="1"/>
</dbReference>
<dbReference type="InterPro" id="IPR006593">
    <property type="entry name" value="Cyt_b561/ferric_Rdtase_TM"/>
</dbReference>
<feature type="binding site" description="axial binding residue" evidence="9">
    <location>
        <position position="273"/>
    </location>
    <ligand>
        <name>heme b</name>
        <dbReference type="ChEBI" id="CHEBI:60344"/>
        <label>1</label>
    </ligand>
    <ligandPart>
        <name>Fe</name>
        <dbReference type="ChEBI" id="CHEBI:18248"/>
    </ligandPart>
</feature>
<reference evidence="14 15" key="1">
    <citation type="journal article" date="2014" name="Agronomy (Basel)">
        <title>A Draft Genome Sequence for Ensete ventricosum, the Drought-Tolerant Tree Against Hunger.</title>
        <authorList>
            <person name="Harrison J."/>
            <person name="Moore K.A."/>
            <person name="Paszkiewicz K."/>
            <person name="Jones T."/>
            <person name="Grant M."/>
            <person name="Ambacheew D."/>
            <person name="Muzemil S."/>
            <person name="Studholme D.J."/>
        </authorList>
    </citation>
    <scope>NUCLEOTIDE SEQUENCE [LARGE SCALE GENOMIC DNA]</scope>
</reference>
<evidence type="ECO:0000313" key="14">
    <source>
        <dbReference type="EMBL" id="RRT41027.1"/>
    </source>
</evidence>
<keyword evidence="9" id="KW-0408">Iron</keyword>
<organism evidence="14 15">
    <name type="scientific">Ensete ventricosum</name>
    <name type="common">Abyssinian banana</name>
    <name type="synonym">Musa ensete</name>
    <dbReference type="NCBI Taxonomy" id="4639"/>
    <lineage>
        <taxon>Eukaryota</taxon>
        <taxon>Viridiplantae</taxon>
        <taxon>Streptophyta</taxon>
        <taxon>Embryophyta</taxon>
        <taxon>Tracheophyta</taxon>
        <taxon>Spermatophyta</taxon>
        <taxon>Magnoliopsida</taxon>
        <taxon>Liliopsida</taxon>
        <taxon>Zingiberales</taxon>
        <taxon>Musaceae</taxon>
        <taxon>Ensete</taxon>
    </lineage>
</organism>
<dbReference type="GO" id="GO:0016020">
    <property type="term" value="C:membrane"/>
    <property type="evidence" value="ECO:0007669"/>
    <property type="project" value="UniProtKB-SubCell"/>
</dbReference>